<gene>
    <name evidence="1" type="ORF">DPMN_177478</name>
</gene>
<reference evidence="1" key="1">
    <citation type="journal article" date="2019" name="bioRxiv">
        <title>The Genome of the Zebra Mussel, Dreissena polymorpha: A Resource for Invasive Species Research.</title>
        <authorList>
            <person name="McCartney M.A."/>
            <person name="Auch B."/>
            <person name="Kono T."/>
            <person name="Mallez S."/>
            <person name="Zhang Y."/>
            <person name="Obille A."/>
            <person name="Becker A."/>
            <person name="Abrahante J.E."/>
            <person name="Garbe J."/>
            <person name="Badalamenti J.P."/>
            <person name="Herman A."/>
            <person name="Mangelson H."/>
            <person name="Liachko I."/>
            <person name="Sullivan S."/>
            <person name="Sone E.D."/>
            <person name="Koren S."/>
            <person name="Silverstein K.A.T."/>
            <person name="Beckman K.B."/>
            <person name="Gohl D.M."/>
        </authorList>
    </citation>
    <scope>NUCLEOTIDE SEQUENCE</scope>
    <source>
        <strain evidence="1">Duluth1</strain>
        <tissue evidence="1">Whole animal</tissue>
    </source>
</reference>
<evidence type="ECO:0000313" key="2">
    <source>
        <dbReference type="Proteomes" id="UP000828390"/>
    </source>
</evidence>
<evidence type="ECO:0000313" key="1">
    <source>
        <dbReference type="EMBL" id="KAH3776065.1"/>
    </source>
</evidence>
<dbReference type="Proteomes" id="UP000828390">
    <property type="component" value="Unassembled WGS sequence"/>
</dbReference>
<accession>A0A9D4EB84</accession>
<keyword evidence="2" id="KW-1185">Reference proteome</keyword>
<organism evidence="1 2">
    <name type="scientific">Dreissena polymorpha</name>
    <name type="common">Zebra mussel</name>
    <name type="synonym">Mytilus polymorpha</name>
    <dbReference type="NCBI Taxonomy" id="45954"/>
    <lineage>
        <taxon>Eukaryota</taxon>
        <taxon>Metazoa</taxon>
        <taxon>Spiralia</taxon>
        <taxon>Lophotrochozoa</taxon>
        <taxon>Mollusca</taxon>
        <taxon>Bivalvia</taxon>
        <taxon>Autobranchia</taxon>
        <taxon>Heteroconchia</taxon>
        <taxon>Euheterodonta</taxon>
        <taxon>Imparidentia</taxon>
        <taxon>Neoheterodontei</taxon>
        <taxon>Myida</taxon>
        <taxon>Dreissenoidea</taxon>
        <taxon>Dreissenidae</taxon>
        <taxon>Dreissena</taxon>
    </lineage>
</organism>
<protein>
    <submittedName>
        <fullName evidence="1">Uncharacterized protein</fullName>
    </submittedName>
</protein>
<comment type="caution">
    <text evidence="1">The sequence shown here is derived from an EMBL/GenBank/DDBJ whole genome shotgun (WGS) entry which is preliminary data.</text>
</comment>
<reference evidence="1" key="2">
    <citation type="submission" date="2020-11" db="EMBL/GenBank/DDBJ databases">
        <authorList>
            <person name="McCartney M.A."/>
            <person name="Auch B."/>
            <person name="Kono T."/>
            <person name="Mallez S."/>
            <person name="Becker A."/>
            <person name="Gohl D.M."/>
            <person name="Silverstein K.A.T."/>
            <person name="Koren S."/>
            <person name="Bechman K.B."/>
            <person name="Herman A."/>
            <person name="Abrahante J.E."/>
            <person name="Garbe J."/>
        </authorList>
    </citation>
    <scope>NUCLEOTIDE SEQUENCE</scope>
    <source>
        <strain evidence="1">Duluth1</strain>
        <tissue evidence="1">Whole animal</tissue>
    </source>
</reference>
<name>A0A9D4EB84_DREPO</name>
<sequence>MRSHSYCKIQADIPDLNLFQNHGASMVSSPIVSIVSRTDVSAKANLYSRFKTLAHDWTTVTR</sequence>
<dbReference type="EMBL" id="JAIWYP010000009">
    <property type="protein sequence ID" value="KAH3776065.1"/>
    <property type="molecule type" value="Genomic_DNA"/>
</dbReference>
<proteinExistence type="predicted"/>
<dbReference type="AlphaFoldDB" id="A0A9D4EB84"/>